<evidence type="ECO:0000313" key="1">
    <source>
        <dbReference type="EMBL" id="BBX30948.1"/>
    </source>
</evidence>
<keyword evidence="2" id="KW-1185">Reference proteome</keyword>
<sequence>MNHDNRRPISAATRADITGRFSTLTDSSLSGETDNPALAAMAEQILSGLLHADGLAAQHYERKAPGFLAAHQSVSFLPELARIAANAVAADRQMIDGDDGGPWVIFTTRPGERYALATPGILDAALDTVAGDIACDLRRSWGGNGYCVSDMNMSKRHKLPPTDKSGKMLNRPFTFPFAHGEYLVLSRICIDCWIDFVKHYEIKDVRIQNPWETLG</sequence>
<dbReference type="Proteomes" id="UP000465622">
    <property type="component" value="Chromosome"/>
</dbReference>
<protein>
    <submittedName>
        <fullName evidence="1">Uncharacterized protein</fullName>
    </submittedName>
</protein>
<dbReference type="EMBL" id="AP022567">
    <property type="protein sequence ID" value="BBX30948.1"/>
    <property type="molecule type" value="Genomic_DNA"/>
</dbReference>
<gene>
    <name evidence="1" type="ORF">MMAGJ_02300</name>
</gene>
<proteinExistence type="predicted"/>
<evidence type="ECO:0000313" key="2">
    <source>
        <dbReference type="Proteomes" id="UP000465622"/>
    </source>
</evidence>
<reference evidence="1 2" key="1">
    <citation type="journal article" date="2019" name="Emerg. Microbes Infect.">
        <title>Comprehensive subspecies identification of 175 nontuberculous mycobacteria species based on 7547 genomic profiles.</title>
        <authorList>
            <person name="Matsumoto Y."/>
            <person name="Kinjo T."/>
            <person name="Motooka D."/>
            <person name="Nabeya D."/>
            <person name="Jung N."/>
            <person name="Uechi K."/>
            <person name="Horii T."/>
            <person name="Iida T."/>
            <person name="Fujita J."/>
            <person name="Nakamura S."/>
        </authorList>
    </citation>
    <scope>NUCLEOTIDE SEQUENCE [LARGE SCALE GENOMIC DNA]</scope>
    <source>
        <strain evidence="1 2">JCM 12375</strain>
    </source>
</reference>
<accession>A0ABN5XYB7</accession>
<name>A0ABN5XYB7_MYCME</name>
<organism evidence="1 2">
    <name type="scientific">Mycolicibacterium mageritense</name>
    <name type="common">Mycobacterium mageritense</name>
    <dbReference type="NCBI Taxonomy" id="53462"/>
    <lineage>
        <taxon>Bacteria</taxon>
        <taxon>Bacillati</taxon>
        <taxon>Actinomycetota</taxon>
        <taxon>Actinomycetes</taxon>
        <taxon>Mycobacteriales</taxon>
        <taxon>Mycobacteriaceae</taxon>
        <taxon>Mycolicibacterium</taxon>
    </lineage>
</organism>
<dbReference type="RefSeq" id="WP_131524846.1">
    <property type="nucleotide sequence ID" value="NZ_AP022567.1"/>
</dbReference>